<name>A0A162V787_PHYB8</name>
<reference evidence="3" key="1">
    <citation type="submission" date="2015-06" db="EMBL/GenBank/DDBJ databases">
        <title>Expansion of signal transduction pathways in fungi by whole-genome duplication.</title>
        <authorList>
            <consortium name="DOE Joint Genome Institute"/>
            <person name="Corrochano L.M."/>
            <person name="Kuo A."/>
            <person name="Marcet-Houben M."/>
            <person name="Polaino S."/>
            <person name="Salamov A."/>
            <person name="Villalobos J.M."/>
            <person name="Alvarez M.I."/>
            <person name="Avalos J."/>
            <person name="Benito E.P."/>
            <person name="Benoit I."/>
            <person name="Burger G."/>
            <person name="Camino L.P."/>
            <person name="Canovas D."/>
            <person name="Cerda-Olmedo E."/>
            <person name="Cheng J.-F."/>
            <person name="Dominguez A."/>
            <person name="Elias M."/>
            <person name="Eslava A.P."/>
            <person name="Glaser F."/>
            <person name="Grimwood J."/>
            <person name="Gutierrez G."/>
            <person name="Heitman J."/>
            <person name="Henrissat B."/>
            <person name="Iturriaga E.A."/>
            <person name="Lang B.F."/>
            <person name="Lavin J.L."/>
            <person name="Lee S."/>
            <person name="Li W."/>
            <person name="Lindquist E."/>
            <person name="Lopez-Garcia S."/>
            <person name="Luque E.M."/>
            <person name="Marcos A.T."/>
            <person name="Martin J."/>
            <person name="McCluskey K."/>
            <person name="Medina H.R."/>
            <person name="Miralles-Duran A."/>
            <person name="Miyazaki A."/>
            <person name="Munoz-Torres E."/>
            <person name="Oguiza J.A."/>
            <person name="Ohm R."/>
            <person name="Olmedo M."/>
            <person name="Orejas M."/>
            <person name="Ortiz-Castellanos L."/>
            <person name="Pisabarro A.G."/>
            <person name="Rodriguez-Romero J."/>
            <person name="Ruiz-Herrera J."/>
            <person name="Ruiz-Vazquez R."/>
            <person name="Sanz C."/>
            <person name="Schackwitz W."/>
            <person name="Schmutz J."/>
            <person name="Shahriari M."/>
            <person name="Shelest E."/>
            <person name="Silva-Franco F."/>
            <person name="Soanes D."/>
            <person name="Syed K."/>
            <person name="Tagua V.G."/>
            <person name="Talbot N.J."/>
            <person name="Thon M."/>
            <person name="De vries R.P."/>
            <person name="Wiebenga A."/>
            <person name="Yadav J.S."/>
            <person name="Braun E.L."/>
            <person name="Baker S."/>
            <person name="Garre V."/>
            <person name="Horwitz B."/>
            <person name="Torres-Martinez S."/>
            <person name="Idnurm A."/>
            <person name="Herrera-Estrella A."/>
            <person name="Gabaldon T."/>
            <person name="Grigoriev I.V."/>
        </authorList>
    </citation>
    <scope>NUCLEOTIDE SEQUENCE [LARGE SCALE GENOMIC DNA]</scope>
    <source>
        <strain evidence="3">NRRL 1555(-)</strain>
    </source>
</reference>
<feature type="compositionally biased region" description="Acidic residues" evidence="1">
    <location>
        <begin position="41"/>
        <end position="50"/>
    </location>
</feature>
<dbReference type="AlphaFoldDB" id="A0A162V787"/>
<evidence type="ECO:0000313" key="3">
    <source>
        <dbReference type="Proteomes" id="UP000077315"/>
    </source>
</evidence>
<feature type="region of interest" description="Disordered" evidence="1">
    <location>
        <begin position="34"/>
        <end position="94"/>
    </location>
</feature>
<dbReference type="RefSeq" id="XP_018298583.1">
    <property type="nucleotide sequence ID" value="XM_018438020.1"/>
</dbReference>
<evidence type="ECO:0000313" key="2">
    <source>
        <dbReference type="EMBL" id="OAD80543.1"/>
    </source>
</evidence>
<sequence>MNRGLSEEGDDVVEDFARQLEAVCLNSQKENKKLDKMDIQFMDESDDDMDAQFGYEQIPQDEEGYGQLESDDDQDDDQHHNRDQEDTIESIENELAQVKAPTLVLDASEQVPKDTLALIKSIMGNIALSEKATPDWAKSIPESAWLPQINGGDQNDA</sequence>
<proteinExistence type="predicted"/>
<dbReference type="EMBL" id="KV440971">
    <property type="protein sequence ID" value="OAD80543.1"/>
    <property type="molecule type" value="Genomic_DNA"/>
</dbReference>
<dbReference type="VEuPathDB" id="FungiDB:PHYBLDRAFT_178647"/>
<dbReference type="InParanoid" id="A0A162V787"/>
<organism evidence="2 3">
    <name type="scientific">Phycomyces blakesleeanus (strain ATCC 8743b / DSM 1359 / FGSC 10004 / NBRC 33097 / NRRL 1555)</name>
    <dbReference type="NCBI Taxonomy" id="763407"/>
    <lineage>
        <taxon>Eukaryota</taxon>
        <taxon>Fungi</taxon>
        <taxon>Fungi incertae sedis</taxon>
        <taxon>Mucoromycota</taxon>
        <taxon>Mucoromycotina</taxon>
        <taxon>Mucoromycetes</taxon>
        <taxon>Mucorales</taxon>
        <taxon>Phycomycetaceae</taxon>
        <taxon>Phycomyces</taxon>
    </lineage>
</organism>
<protein>
    <submittedName>
        <fullName evidence="2">Uncharacterized protein</fullName>
    </submittedName>
</protein>
<dbReference type="Proteomes" id="UP000077315">
    <property type="component" value="Unassembled WGS sequence"/>
</dbReference>
<dbReference type="GeneID" id="28998926"/>
<feature type="compositionally biased region" description="Acidic residues" evidence="1">
    <location>
        <begin position="59"/>
        <end position="76"/>
    </location>
</feature>
<accession>A0A162V787</accession>
<dbReference type="Pfam" id="PF06910">
    <property type="entry name" value="MEA1"/>
    <property type="match status" value="1"/>
</dbReference>
<gene>
    <name evidence="2" type="ORF">PHYBLDRAFT_178647</name>
</gene>
<dbReference type="OrthoDB" id="5593200at2759"/>
<evidence type="ECO:0000256" key="1">
    <source>
        <dbReference type="SAM" id="MobiDB-lite"/>
    </source>
</evidence>
<keyword evidence="3" id="KW-1185">Reference proteome</keyword>